<comment type="caution">
    <text evidence="1">The sequence shown here is derived from an EMBL/GenBank/DDBJ whole genome shotgun (WGS) entry which is preliminary data.</text>
</comment>
<dbReference type="InterPro" id="IPR055334">
    <property type="entry name" value="PEX8-like"/>
</dbReference>
<keyword evidence="2" id="KW-1185">Reference proteome</keyword>
<evidence type="ECO:0000313" key="2">
    <source>
        <dbReference type="Proteomes" id="UP000473826"/>
    </source>
</evidence>
<dbReference type="EMBL" id="QKWK01000002">
    <property type="protein sequence ID" value="TXT13499.1"/>
    <property type="molecule type" value="Genomic_DNA"/>
</dbReference>
<dbReference type="AlphaFoldDB" id="A0A7D8V3X3"/>
<reference evidence="1 2" key="1">
    <citation type="journal article" date="2019" name="PLoS Genet.">
        <title>Convergent evolution of linked mating-type loci in basidiomycete fungi.</title>
        <authorList>
            <person name="Sun S."/>
            <person name="Coelho M.A."/>
            <person name="Heitman J."/>
            <person name="Nowrousian M."/>
        </authorList>
    </citation>
    <scope>NUCLEOTIDE SEQUENCE [LARGE SCALE GENOMIC DNA]</scope>
    <source>
        <strain evidence="1 2">CBS 4282</strain>
    </source>
</reference>
<dbReference type="PANTHER" id="PTHR39214:SF1">
    <property type="entry name" value="MICROBODY (PEROXISOME) BIOGENESIS PROTEIN PEROXIN 8 (EUROFUNG)"/>
    <property type="match status" value="1"/>
</dbReference>
<accession>A0A7D8V3X3</accession>
<dbReference type="Proteomes" id="UP000473826">
    <property type="component" value="Unassembled WGS sequence"/>
</dbReference>
<sequence>MLDPSQRLLSEELILTHTELIVLILSRFSAITEDNDSGLEQYEKVLYGSLDIIVGLGGGKGVSDTFRAIRGKGPLSEVSESLATFILTVAEQLIHLVDARAVRDTILPLAEKYMVRPQHKASFEASFAFLLVLVDAASETALSEPNQGPFVDALVHILAQGLIKQTRDGSISPSQLKAAYPTVVKAASRRSPALVATTINQIKDAEFKTDEAKDTVRIVRIMLIPYVPGPEIPEYLETIAQLILSTKQGSDARLEAASTAFQVIMKEIPDESRQYGIEWWQRWRRRFNGAGADAEAVAKL</sequence>
<protein>
    <recommendedName>
        <fullName evidence="3">MMS19 nucleotide excision repair protein</fullName>
    </recommendedName>
</protein>
<dbReference type="PANTHER" id="PTHR39214">
    <property type="entry name" value="MICROBODY (PEROXISOME) BIOGENESIS PROTEIN PEROXIN 8 (EUROFUNG)"/>
    <property type="match status" value="1"/>
</dbReference>
<dbReference type="OrthoDB" id="2357318at2759"/>
<gene>
    <name evidence="1" type="ORF">VHUM_00866</name>
</gene>
<organism evidence="1 2">
    <name type="scientific">Vanrija humicola</name>
    <name type="common">Yeast</name>
    <name type="synonym">Cryptococcus humicola</name>
    <dbReference type="NCBI Taxonomy" id="5417"/>
    <lineage>
        <taxon>Eukaryota</taxon>
        <taxon>Fungi</taxon>
        <taxon>Dikarya</taxon>
        <taxon>Basidiomycota</taxon>
        <taxon>Agaricomycotina</taxon>
        <taxon>Tremellomycetes</taxon>
        <taxon>Trichosporonales</taxon>
        <taxon>Trichosporonaceae</taxon>
        <taxon>Vanrija</taxon>
    </lineage>
</organism>
<evidence type="ECO:0008006" key="3">
    <source>
        <dbReference type="Google" id="ProtNLM"/>
    </source>
</evidence>
<name>A0A7D8V3X3_VANHU</name>
<proteinExistence type="predicted"/>
<evidence type="ECO:0000313" key="1">
    <source>
        <dbReference type="EMBL" id="TXT13499.1"/>
    </source>
</evidence>